<evidence type="ECO:0000256" key="1">
    <source>
        <dbReference type="SAM" id="Phobius"/>
    </source>
</evidence>
<feature type="transmembrane region" description="Helical" evidence="1">
    <location>
        <begin position="421"/>
        <end position="442"/>
    </location>
</feature>
<feature type="transmembrane region" description="Helical" evidence="1">
    <location>
        <begin position="381"/>
        <end position="400"/>
    </location>
</feature>
<dbReference type="RefSeq" id="WP_089759650.1">
    <property type="nucleotide sequence ID" value="NZ_BKAT01000005.1"/>
</dbReference>
<gene>
    <name evidence="2" type="ORF">SAMN05660909_01188</name>
</gene>
<feature type="transmembrane region" description="Helical" evidence="1">
    <location>
        <begin position="7"/>
        <end position="27"/>
    </location>
</feature>
<keyword evidence="1" id="KW-0812">Transmembrane</keyword>
<organism evidence="2 3">
    <name type="scientific">Chitinophaga terrae</name>
    <name type="common">ex Kim and Jung 2007</name>
    <dbReference type="NCBI Taxonomy" id="408074"/>
    <lineage>
        <taxon>Bacteria</taxon>
        <taxon>Pseudomonadati</taxon>
        <taxon>Bacteroidota</taxon>
        <taxon>Chitinophagia</taxon>
        <taxon>Chitinophagales</taxon>
        <taxon>Chitinophagaceae</taxon>
        <taxon>Chitinophaga</taxon>
    </lineage>
</organism>
<dbReference type="STRING" id="408074.SAMN05660909_01188"/>
<feature type="transmembrane region" description="Helical" evidence="1">
    <location>
        <begin position="33"/>
        <end position="53"/>
    </location>
</feature>
<feature type="transmembrane region" description="Helical" evidence="1">
    <location>
        <begin position="124"/>
        <end position="141"/>
    </location>
</feature>
<feature type="transmembrane region" description="Helical" evidence="1">
    <location>
        <begin position="147"/>
        <end position="164"/>
    </location>
</feature>
<keyword evidence="3" id="KW-1185">Reference proteome</keyword>
<evidence type="ECO:0000313" key="2">
    <source>
        <dbReference type="EMBL" id="SEA22228.1"/>
    </source>
</evidence>
<proteinExistence type="predicted"/>
<dbReference type="OrthoDB" id="636847at2"/>
<feature type="transmembrane region" description="Helical" evidence="1">
    <location>
        <begin position="185"/>
        <end position="203"/>
    </location>
</feature>
<feature type="transmembrane region" description="Helical" evidence="1">
    <location>
        <begin position="65"/>
        <end position="86"/>
    </location>
</feature>
<dbReference type="Proteomes" id="UP000199656">
    <property type="component" value="Unassembled WGS sequence"/>
</dbReference>
<protein>
    <recommendedName>
        <fullName evidence="4">Glycosyltransferase RgtA/B/C/D-like domain-containing protein</fullName>
    </recommendedName>
</protein>
<accession>A0A1H3ZFD7</accession>
<evidence type="ECO:0000313" key="3">
    <source>
        <dbReference type="Proteomes" id="UP000199656"/>
    </source>
</evidence>
<dbReference type="EMBL" id="FNRL01000004">
    <property type="protein sequence ID" value="SEA22228.1"/>
    <property type="molecule type" value="Genomic_DNA"/>
</dbReference>
<keyword evidence="1" id="KW-1133">Transmembrane helix</keyword>
<keyword evidence="1" id="KW-0472">Membrane</keyword>
<reference evidence="3" key="1">
    <citation type="submission" date="2016-10" db="EMBL/GenBank/DDBJ databases">
        <authorList>
            <person name="Varghese N."/>
            <person name="Submissions S."/>
        </authorList>
    </citation>
    <scope>NUCLEOTIDE SEQUENCE [LARGE SCALE GENOMIC DNA]</scope>
    <source>
        <strain evidence="3">DSM 23920</strain>
    </source>
</reference>
<name>A0A1H3ZFD7_9BACT</name>
<dbReference type="AlphaFoldDB" id="A0A1H3ZFD7"/>
<evidence type="ECO:0008006" key="4">
    <source>
        <dbReference type="Google" id="ProtNLM"/>
    </source>
</evidence>
<sequence length="470" mass="53817">MNRKHVVTALLASIIQLVVFKLLYPYADYFSDSYSYISAAQMGLDVSIWPIGYSKFLALFHHITTSDTAVVAFQYLLLQGVLFYLLHTIIQYFAPAPWVVKTLFICFFFNPLHLYLSNYISSDALFLSVSLLWAIQLLQLIQRPAISIIFLHALLIVIAFTLRYNAMYYPLVSMIAYLLSHLKPAVKVAGIILPLLLITAFVIHTRNQSRALTGHAQFSVFGGWQLANNAFYMYPFIKVTATPPAGTEEFDKEVHKYFDSIPEQLKHVSPTQGAFYIKYPYAPLKYFLSLKAPGITDTTAGFQSWGAVAPVYGSYGSFLIKHHPFAFARYFLLPNTFNYFLPPLEKLEVYNTGANTVSQSAVHWFRYRSQEVKAISWTAQGWILMLFPMLFMALNLYTIWTLIRWVATRRLRSPDPLFEKCLWLMVILLAANAGFSILASPIVFRYQVFPMIICFSFLLIMSEKLLQLKV</sequence>